<organism evidence="1 2">
    <name type="scientific">Eumeta variegata</name>
    <name type="common">Bagworm moth</name>
    <name type="synonym">Eumeta japonica</name>
    <dbReference type="NCBI Taxonomy" id="151549"/>
    <lineage>
        <taxon>Eukaryota</taxon>
        <taxon>Metazoa</taxon>
        <taxon>Ecdysozoa</taxon>
        <taxon>Arthropoda</taxon>
        <taxon>Hexapoda</taxon>
        <taxon>Insecta</taxon>
        <taxon>Pterygota</taxon>
        <taxon>Neoptera</taxon>
        <taxon>Endopterygota</taxon>
        <taxon>Lepidoptera</taxon>
        <taxon>Glossata</taxon>
        <taxon>Ditrysia</taxon>
        <taxon>Tineoidea</taxon>
        <taxon>Psychidae</taxon>
        <taxon>Oiketicinae</taxon>
        <taxon>Eumeta</taxon>
    </lineage>
</organism>
<name>A0A4C1SUE5_EUMVA</name>
<dbReference type="Proteomes" id="UP000299102">
    <property type="component" value="Unassembled WGS sequence"/>
</dbReference>
<evidence type="ECO:0000313" key="1">
    <source>
        <dbReference type="EMBL" id="GBP05566.1"/>
    </source>
</evidence>
<dbReference type="EMBL" id="BGZK01000018">
    <property type="protein sequence ID" value="GBP05566.1"/>
    <property type="molecule type" value="Genomic_DNA"/>
</dbReference>
<keyword evidence="2" id="KW-1185">Reference proteome</keyword>
<protein>
    <submittedName>
        <fullName evidence="1">Uncharacterized protein</fullName>
    </submittedName>
</protein>
<gene>
    <name evidence="1" type="ORF">EVAR_3052_1</name>
</gene>
<dbReference type="AlphaFoldDB" id="A0A4C1SUE5"/>
<sequence>MRSWQGEYRRRTLCQPAYGKSLHKNMLEKWRKLDYKTIERRCSVAAGRDDIVLFAMRKESVWPISAAVRTRAGDGGL</sequence>
<accession>A0A4C1SUE5</accession>
<reference evidence="1 2" key="1">
    <citation type="journal article" date="2019" name="Commun. Biol.">
        <title>The bagworm genome reveals a unique fibroin gene that provides high tensile strength.</title>
        <authorList>
            <person name="Kono N."/>
            <person name="Nakamura H."/>
            <person name="Ohtoshi R."/>
            <person name="Tomita M."/>
            <person name="Numata K."/>
            <person name="Arakawa K."/>
        </authorList>
    </citation>
    <scope>NUCLEOTIDE SEQUENCE [LARGE SCALE GENOMIC DNA]</scope>
</reference>
<evidence type="ECO:0000313" key="2">
    <source>
        <dbReference type="Proteomes" id="UP000299102"/>
    </source>
</evidence>
<proteinExistence type="predicted"/>
<comment type="caution">
    <text evidence="1">The sequence shown here is derived from an EMBL/GenBank/DDBJ whole genome shotgun (WGS) entry which is preliminary data.</text>
</comment>